<evidence type="ECO:0000313" key="2">
    <source>
        <dbReference type="EMBL" id="KRS12828.1"/>
    </source>
</evidence>
<evidence type="ECO:0000256" key="1">
    <source>
        <dbReference type="SAM" id="SignalP"/>
    </source>
</evidence>
<sequence>MRLLSLRLLAALLLATPALADTDSPLARHLGDFAADVKPGKMHGYIIAERGGWVTFVRSGPPGATFYTQADYTDQDPASLTISAMLFTGGNREGHGYIGLAYKMIDENNLGAVMIGSDGRAHHYRIDDKLQRHEWIEDSHPRLDGTDRLKLYVTRDTATAWLNERQIFTTSFSTDEPWKVGFLVAGSGVSGLTGVTVVP</sequence>
<feature type="chain" id="PRO_5006663952" evidence="1">
    <location>
        <begin position="21"/>
        <end position="199"/>
    </location>
</feature>
<name>A0A0T5NVH8_9RHOB</name>
<dbReference type="Proteomes" id="UP000051295">
    <property type="component" value="Unassembled WGS sequence"/>
</dbReference>
<dbReference type="RefSeq" id="WP_057792732.1">
    <property type="nucleotide sequence ID" value="NZ_LAXJ01000008.1"/>
</dbReference>
<comment type="caution">
    <text evidence="2">The sequence shown here is derived from an EMBL/GenBank/DDBJ whole genome shotgun (WGS) entry which is preliminary data.</text>
</comment>
<feature type="signal peptide" evidence="1">
    <location>
        <begin position="1"/>
        <end position="20"/>
    </location>
</feature>
<dbReference type="STRING" id="1641875.XM53_09665"/>
<dbReference type="PATRIC" id="fig|1641875.4.peg.4345"/>
<proteinExistence type="predicted"/>
<reference evidence="2 3" key="1">
    <citation type="submission" date="2015-04" db="EMBL/GenBank/DDBJ databases">
        <title>The draft genome sequence of Roseovarius sp.R12b.</title>
        <authorList>
            <person name="Li G."/>
            <person name="Lai Q."/>
            <person name="Shao Z."/>
            <person name="Yan P."/>
        </authorList>
    </citation>
    <scope>NUCLEOTIDE SEQUENCE [LARGE SCALE GENOMIC DNA]</scope>
    <source>
        <strain evidence="2 3">R12B</strain>
    </source>
</reference>
<gene>
    <name evidence="2" type="ORF">XM53_09665</name>
</gene>
<accession>A0A0T5NVH8</accession>
<evidence type="ECO:0000313" key="3">
    <source>
        <dbReference type="Proteomes" id="UP000051295"/>
    </source>
</evidence>
<keyword evidence="1" id="KW-0732">Signal</keyword>
<protein>
    <submittedName>
        <fullName evidence="2">Uncharacterized protein</fullName>
    </submittedName>
</protein>
<keyword evidence="3" id="KW-1185">Reference proteome</keyword>
<organism evidence="2 3">
    <name type="scientific">Roseovarius atlanticus</name>
    <dbReference type="NCBI Taxonomy" id="1641875"/>
    <lineage>
        <taxon>Bacteria</taxon>
        <taxon>Pseudomonadati</taxon>
        <taxon>Pseudomonadota</taxon>
        <taxon>Alphaproteobacteria</taxon>
        <taxon>Rhodobacterales</taxon>
        <taxon>Roseobacteraceae</taxon>
        <taxon>Roseovarius</taxon>
    </lineage>
</organism>
<dbReference type="EMBL" id="LAXJ01000008">
    <property type="protein sequence ID" value="KRS12828.1"/>
    <property type="molecule type" value="Genomic_DNA"/>
</dbReference>
<dbReference type="AlphaFoldDB" id="A0A0T5NVH8"/>